<dbReference type="PANTHER" id="PTHR37422">
    <property type="entry name" value="TEICHURONIC ACID BIOSYNTHESIS PROTEIN TUAE"/>
    <property type="match status" value="1"/>
</dbReference>
<proteinExistence type="predicted"/>
<evidence type="ECO:0000259" key="6">
    <source>
        <dbReference type="Pfam" id="PF04932"/>
    </source>
</evidence>
<dbReference type="PATRIC" id="fig|679936.5.peg.2322"/>
<gene>
    <name evidence="7" type="ordered locus">Sulac_2241</name>
</gene>
<feature type="transmembrane region" description="Helical" evidence="5">
    <location>
        <begin position="218"/>
        <end position="239"/>
    </location>
</feature>
<dbReference type="KEGG" id="sap:Sulac_2241"/>
<dbReference type="InterPro" id="IPR051533">
    <property type="entry name" value="WaaL-like"/>
</dbReference>
<keyword evidence="2 5" id="KW-0812">Transmembrane</keyword>
<reference evidence="7 8" key="2">
    <citation type="journal article" date="2012" name="Stand. Genomic Sci.">
        <title>Complete genome sequence of the moderately thermophilic mineral-sulfide-oxidizing firmicute Sulfobacillus acidophilus type strain (NAL(T)).</title>
        <authorList>
            <person name="Anderson I."/>
            <person name="Chertkov O."/>
            <person name="Chen A."/>
            <person name="Saunders E."/>
            <person name="Lapidus A."/>
            <person name="Nolan M."/>
            <person name="Lucas S."/>
            <person name="Hammon N."/>
            <person name="Deshpande S."/>
            <person name="Cheng J.F."/>
            <person name="Han C."/>
            <person name="Tapia R."/>
            <person name="Goodwin L.A."/>
            <person name="Pitluck S."/>
            <person name="Liolios K."/>
            <person name="Pagani I."/>
            <person name="Ivanova N."/>
            <person name="Mikhailova N."/>
            <person name="Pati A."/>
            <person name="Palaniappan K."/>
            <person name="Land M."/>
            <person name="Pan C."/>
            <person name="Rohde M."/>
            <person name="Pukall R."/>
            <person name="Goker M."/>
            <person name="Detter J.C."/>
            <person name="Woyke T."/>
            <person name="Bristow J."/>
            <person name="Eisen J.A."/>
            <person name="Markowitz V."/>
            <person name="Hugenholtz P."/>
            <person name="Kyrpides N.C."/>
            <person name="Klenk H.P."/>
            <person name="Mavromatis K."/>
        </authorList>
    </citation>
    <scope>NUCLEOTIDE SEQUENCE [LARGE SCALE GENOMIC DNA]</scope>
    <source>
        <strain evidence="8">ATCC 700253 / DSM 10332 / NAL</strain>
    </source>
</reference>
<name>G8TU42_SULAD</name>
<reference evidence="8" key="1">
    <citation type="submission" date="2011-12" db="EMBL/GenBank/DDBJ databases">
        <title>The complete genome of chromosome of Sulfobacillus acidophilus DSM 10332.</title>
        <authorList>
            <person name="Lucas S."/>
            <person name="Han J."/>
            <person name="Lapidus A."/>
            <person name="Bruce D."/>
            <person name="Goodwin L."/>
            <person name="Pitluck S."/>
            <person name="Peters L."/>
            <person name="Kyrpides N."/>
            <person name="Mavromatis K."/>
            <person name="Ivanova N."/>
            <person name="Mikhailova N."/>
            <person name="Chertkov O."/>
            <person name="Saunders E."/>
            <person name="Detter J.C."/>
            <person name="Tapia R."/>
            <person name="Han C."/>
            <person name="Land M."/>
            <person name="Hauser L."/>
            <person name="Markowitz V."/>
            <person name="Cheng J.-F."/>
            <person name="Hugenholtz P."/>
            <person name="Woyke T."/>
            <person name="Wu D."/>
            <person name="Pukall R."/>
            <person name="Gehrich-Schroeter G."/>
            <person name="Schneider S."/>
            <person name="Klenk H.-P."/>
            <person name="Eisen J.A."/>
        </authorList>
    </citation>
    <scope>NUCLEOTIDE SEQUENCE [LARGE SCALE GENOMIC DNA]</scope>
    <source>
        <strain evidence="8">ATCC 700253 / DSM 10332 / NAL</strain>
    </source>
</reference>
<evidence type="ECO:0000313" key="8">
    <source>
        <dbReference type="Proteomes" id="UP000005439"/>
    </source>
</evidence>
<dbReference type="InterPro" id="IPR007016">
    <property type="entry name" value="O-antigen_ligase-rel_domated"/>
</dbReference>
<dbReference type="Pfam" id="PF04932">
    <property type="entry name" value="Wzy_C"/>
    <property type="match status" value="1"/>
</dbReference>
<evidence type="ECO:0000256" key="1">
    <source>
        <dbReference type="ARBA" id="ARBA00004141"/>
    </source>
</evidence>
<keyword evidence="8" id="KW-1185">Reference proteome</keyword>
<feature type="transmembrane region" description="Helical" evidence="5">
    <location>
        <begin position="97"/>
        <end position="120"/>
    </location>
</feature>
<feature type="transmembrane region" description="Helical" evidence="5">
    <location>
        <begin position="431"/>
        <end position="452"/>
    </location>
</feature>
<feature type="transmembrane region" description="Helical" evidence="5">
    <location>
        <begin position="196"/>
        <end position="211"/>
    </location>
</feature>
<feature type="transmembrane region" description="Helical" evidence="5">
    <location>
        <begin position="373"/>
        <end position="392"/>
    </location>
</feature>
<feature type="transmembrane region" description="Helical" evidence="5">
    <location>
        <begin position="245"/>
        <end position="266"/>
    </location>
</feature>
<feature type="transmembrane region" description="Helical" evidence="5">
    <location>
        <begin position="287"/>
        <end position="311"/>
    </location>
</feature>
<keyword evidence="3 5" id="KW-1133">Transmembrane helix</keyword>
<keyword evidence="4 5" id="KW-0472">Membrane</keyword>
<dbReference type="PANTHER" id="PTHR37422:SF13">
    <property type="entry name" value="LIPOPOLYSACCHARIDE BIOSYNTHESIS PROTEIN PA4999-RELATED"/>
    <property type="match status" value="1"/>
</dbReference>
<feature type="transmembrane region" description="Helical" evidence="5">
    <location>
        <begin position="67"/>
        <end position="85"/>
    </location>
</feature>
<evidence type="ECO:0000313" key="7">
    <source>
        <dbReference type="EMBL" id="AEW05714.1"/>
    </source>
</evidence>
<organism evidence="7 8">
    <name type="scientific">Sulfobacillus acidophilus (strain ATCC 700253 / DSM 10332 / NAL)</name>
    <dbReference type="NCBI Taxonomy" id="679936"/>
    <lineage>
        <taxon>Bacteria</taxon>
        <taxon>Bacillati</taxon>
        <taxon>Bacillota</taxon>
        <taxon>Clostridia</taxon>
        <taxon>Eubacteriales</taxon>
        <taxon>Clostridiales Family XVII. Incertae Sedis</taxon>
        <taxon>Sulfobacillus</taxon>
    </lineage>
</organism>
<evidence type="ECO:0000256" key="4">
    <source>
        <dbReference type="ARBA" id="ARBA00023136"/>
    </source>
</evidence>
<dbReference type="GO" id="GO:0016020">
    <property type="term" value="C:membrane"/>
    <property type="evidence" value="ECO:0007669"/>
    <property type="project" value="UniProtKB-SubCell"/>
</dbReference>
<dbReference type="Proteomes" id="UP000005439">
    <property type="component" value="Chromosome"/>
</dbReference>
<evidence type="ECO:0000256" key="3">
    <source>
        <dbReference type="ARBA" id="ARBA00022989"/>
    </source>
</evidence>
<dbReference type="HOGENOM" id="CLU_366670_0_0_9"/>
<evidence type="ECO:0000256" key="5">
    <source>
        <dbReference type="SAM" id="Phobius"/>
    </source>
</evidence>
<sequence>MGILPFFDGLFFATAKDLVSGGILFLGVLMLWLYSRRDSIWGWVDLAMAIYVAMALFGVFYGADPSLATQGAWIGMADLAIYGMAKRLAGDNPEWVTPVWVVLGLTGVVLGVVGVANAWHQLSFPSAYSATNHAVSLASVFQYHNTFAAFEGAIGLGLWAYLARMDAGSPWLRYGLAAVIGWTLTMVILSDSRGEWLVASIVTLIVLWRVADFRWQYAGTGLLIGAGALPGLWLLHHGMVQADDVWGWAGVLSTLLGSALGYGLWGRLGSFLINAMARVPSRRVGRWIGVLVGVFLVVGIIVKRATVLHAIGTRSLTQVSVPQRLLLWHDGFRLFLMSPLWGWGSGGWHDLYFRVRSQPYFINEVHSFLLQTAIDKGIVGAIAVLGLAWYLWRTTGNVTFDNWMTQGGAWALAVFGLGLWIHGLGDWDFSFLYIQLLWFGAVGWVSGVFGVQKTWVLASRGMQWFLRGIVTLVGLITITGAVANAESLTLLRKADALPPGPVQVAWLEKAHELAPYSASTLVQLATAQVDDASTRHQNGVTVYQNTLPEFEAAARMNRWNSSIEESAAVAADRVGQWALGYAYAQQGYEDLPLSGYTVSQLANAAAPYALSIARIHPNAARRVAIRTLATLNRWQSLSNPGGALSGFARDSAAALLLLDDRRQQARQWLEPALTSQTALTRDLAGLLLLLAQPSSQNLTVRIDRYIQLHPDVVPSYSLLRLALIPKPG</sequence>
<feature type="domain" description="O-antigen ligase-related" evidence="6">
    <location>
        <begin position="268"/>
        <end position="384"/>
    </location>
</feature>
<accession>G8TU42</accession>
<feature type="transmembrane region" description="Helical" evidence="5">
    <location>
        <begin position="464"/>
        <end position="483"/>
    </location>
</feature>
<dbReference type="STRING" id="679936.Sulac_2241"/>
<feature type="transmembrane region" description="Helical" evidence="5">
    <location>
        <begin position="12"/>
        <end position="33"/>
    </location>
</feature>
<protein>
    <submittedName>
        <fullName evidence="7">O-antigen polymerase</fullName>
    </submittedName>
</protein>
<feature type="transmembrane region" description="Helical" evidence="5">
    <location>
        <begin position="40"/>
        <end position="61"/>
    </location>
</feature>
<feature type="transmembrane region" description="Helical" evidence="5">
    <location>
        <begin position="171"/>
        <end position="190"/>
    </location>
</feature>
<evidence type="ECO:0000256" key="2">
    <source>
        <dbReference type="ARBA" id="ARBA00022692"/>
    </source>
</evidence>
<feature type="transmembrane region" description="Helical" evidence="5">
    <location>
        <begin position="404"/>
        <end position="424"/>
    </location>
</feature>
<comment type="subcellular location">
    <subcellularLocation>
        <location evidence="1">Membrane</location>
        <topology evidence="1">Multi-pass membrane protein</topology>
    </subcellularLocation>
</comment>
<dbReference type="AlphaFoldDB" id="G8TU42"/>
<feature type="transmembrane region" description="Helical" evidence="5">
    <location>
        <begin position="140"/>
        <end position="162"/>
    </location>
</feature>
<dbReference type="EMBL" id="CP003179">
    <property type="protein sequence ID" value="AEW05714.1"/>
    <property type="molecule type" value="Genomic_DNA"/>
</dbReference>